<reference evidence="3" key="2">
    <citation type="submission" date="2023-05" db="EMBL/GenBank/DDBJ databases">
        <authorList>
            <person name="Schelkunov M.I."/>
        </authorList>
    </citation>
    <scope>NUCLEOTIDE SEQUENCE</scope>
    <source>
        <strain evidence="3">Hsosn_3</strain>
        <tissue evidence="3">Leaf</tissue>
    </source>
</reference>
<dbReference type="AlphaFoldDB" id="A0AAD8IC36"/>
<dbReference type="Proteomes" id="UP001237642">
    <property type="component" value="Unassembled WGS sequence"/>
</dbReference>
<dbReference type="EMBL" id="JAUIZM010000005">
    <property type="protein sequence ID" value="KAK1381688.1"/>
    <property type="molecule type" value="Genomic_DNA"/>
</dbReference>
<proteinExistence type="predicted"/>
<keyword evidence="1" id="KW-0175">Coiled coil</keyword>
<feature type="region of interest" description="Disordered" evidence="2">
    <location>
        <begin position="60"/>
        <end position="87"/>
    </location>
</feature>
<keyword evidence="4" id="KW-1185">Reference proteome</keyword>
<evidence type="ECO:0000313" key="3">
    <source>
        <dbReference type="EMBL" id="KAK1381688.1"/>
    </source>
</evidence>
<protein>
    <submittedName>
        <fullName evidence="3">Uncharacterized protein</fullName>
    </submittedName>
</protein>
<comment type="caution">
    <text evidence="3">The sequence shown here is derived from an EMBL/GenBank/DDBJ whole genome shotgun (WGS) entry which is preliminary data.</text>
</comment>
<organism evidence="3 4">
    <name type="scientific">Heracleum sosnowskyi</name>
    <dbReference type="NCBI Taxonomy" id="360622"/>
    <lineage>
        <taxon>Eukaryota</taxon>
        <taxon>Viridiplantae</taxon>
        <taxon>Streptophyta</taxon>
        <taxon>Embryophyta</taxon>
        <taxon>Tracheophyta</taxon>
        <taxon>Spermatophyta</taxon>
        <taxon>Magnoliopsida</taxon>
        <taxon>eudicotyledons</taxon>
        <taxon>Gunneridae</taxon>
        <taxon>Pentapetalae</taxon>
        <taxon>asterids</taxon>
        <taxon>campanulids</taxon>
        <taxon>Apiales</taxon>
        <taxon>Apiaceae</taxon>
        <taxon>Apioideae</taxon>
        <taxon>apioid superclade</taxon>
        <taxon>Tordylieae</taxon>
        <taxon>Tordyliinae</taxon>
        <taxon>Heracleum</taxon>
    </lineage>
</organism>
<dbReference type="PANTHER" id="PTHR15885:SF1">
    <property type="entry name" value="COILED-COIL DOMAIN-CONTAINING PROTEIN 174"/>
    <property type="match status" value="1"/>
</dbReference>
<evidence type="ECO:0000313" key="4">
    <source>
        <dbReference type="Proteomes" id="UP001237642"/>
    </source>
</evidence>
<evidence type="ECO:0000256" key="1">
    <source>
        <dbReference type="ARBA" id="ARBA00023054"/>
    </source>
</evidence>
<sequence length="138" mass="15241">MPKKHKPISGIGASSIFELKAHLYKAQQESKNPGKESNLPSSCFQHVDVHRAKKRIVANDPFAAKNHGVESRNHNGRSFGTNGRYEHSSSNIAGNRITRVADSGAQGTRWSLCFYRAAQGRAFGQWPLSLIILSVIRT</sequence>
<name>A0AAD8IC36_9APIA</name>
<accession>A0AAD8IC36</accession>
<reference evidence="3" key="1">
    <citation type="submission" date="2023-02" db="EMBL/GenBank/DDBJ databases">
        <title>Genome of toxic invasive species Heracleum sosnowskyi carries increased number of genes despite the absence of recent whole-genome duplications.</title>
        <authorList>
            <person name="Schelkunov M."/>
            <person name="Shtratnikova V."/>
            <person name="Makarenko M."/>
            <person name="Klepikova A."/>
            <person name="Omelchenko D."/>
            <person name="Novikova G."/>
            <person name="Obukhova E."/>
            <person name="Bogdanov V."/>
            <person name="Penin A."/>
            <person name="Logacheva M."/>
        </authorList>
    </citation>
    <scope>NUCLEOTIDE SEQUENCE</scope>
    <source>
        <strain evidence="3">Hsosn_3</strain>
        <tissue evidence="3">Leaf</tissue>
    </source>
</reference>
<dbReference type="PANTHER" id="PTHR15885">
    <property type="entry name" value="COILED-COIL DOMAIN-CONTAINING PROTEIN 174"/>
    <property type="match status" value="1"/>
</dbReference>
<dbReference type="InterPro" id="IPR025066">
    <property type="entry name" value="CCDC174-like"/>
</dbReference>
<gene>
    <name evidence="3" type="ORF">POM88_019423</name>
</gene>
<evidence type="ECO:0000256" key="2">
    <source>
        <dbReference type="SAM" id="MobiDB-lite"/>
    </source>
</evidence>
<dbReference type="GO" id="GO:0005634">
    <property type="term" value="C:nucleus"/>
    <property type="evidence" value="ECO:0007669"/>
    <property type="project" value="TreeGrafter"/>
</dbReference>